<keyword evidence="2" id="KW-0378">Hydrolase</keyword>
<dbReference type="InterPro" id="IPR036365">
    <property type="entry name" value="PGBD-like_sf"/>
</dbReference>
<gene>
    <name evidence="2" type="ORF">FMM06_15300</name>
</gene>
<dbReference type="InterPro" id="IPR023346">
    <property type="entry name" value="Lysozyme-like_dom_sf"/>
</dbReference>
<dbReference type="SUPFAM" id="SSF53955">
    <property type="entry name" value="Lysozyme-like"/>
    <property type="match status" value="1"/>
</dbReference>
<reference evidence="2 3" key="1">
    <citation type="submission" date="2019-07" db="EMBL/GenBank/DDBJ databases">
        <title>Novel species isolated from glacier.</title>
        <authorList>
            <person name="Liu Q."/>
            <person name="Xin Y.-H."/>
        </authorList>
    </citation>
    <scope>NUCLEOTIDE SEQUENCE [LARGE SCALE GENOMIC DNA]</scope>
    <source>
        <strain evidence="2 3">LB1R16</strain>
    </source>
</reference>
<dbReference type="Proteomes" id="UP000317894">
    <property type="component" value="Unassembled WGS sequence"/>
</dbReference>
<dbReference type="GO" id="GO:0016787">
    <property type="term" value="F:hydrolase activity"/>
    <property type="evidence" value="ECO:0007669"/>
    <property type="project" value="UniProtKB-KW"/>
</dbReference>
<dbReference type="InterPro" id="IPR002477">
    <property type="entry name" value="Peptidoglycan-bd-like"/>
</dbReference>
<comment type="caution">
    <text evidence="2">The sequence shown here is derived from an EMBL/GenBank/DDBJ whole genome shotgun (WGS) entry which is preliminary data.</text>
</comment>
<dbReference type="EMBL" id="VJWA01000002">
    <property type="protein sequence ID" value="TRW15020.1"/>
    <property type="molecule type" value="Genomic_DNA"/>
</dbReference>
<evidence type="ECO:0000313" key="2">
    <source>
        <dbReference type="EMBL" id="TRW15020.1"/>
    </source>
</evidence>
<dbReference type="InterPro" id="IPR052354">
    <property type="entry name" value="Cell_Wall_Dynamics_Protein"/>
</dbReference>
<organism evidence="2 3">
    <name type="scientific">Glacieibacterium frigidum</name>
    <dbReference type="NCBI Taxonomy" id="2593303"/>
    <lineage>
        <taxon>Bacteria</taxon>
        <taxon>Pseudomonadati</taxon>
        <taxon>Pseudomonadota</taxon>
        <taxon>Alphaproteobacteria</taxon>
        <taxon>Sphingomonadales</taxon>
        <taxon>Sphingosinicellaceae</taxon>
        <taxon>Glacieibacterium</taxon>
    </lineage>
</organism>
<dbReference type="SUPFAM" id="SSF47090">
    <property type="entry name" value="PGBD-like"/>
    <property type="match status" value="1"/>
</dbReference>
<evidence type="ECO:0000259" key="1">
    <source>
        <dbReference type="Pfam" id="PF01471"/>
    </source>
</evidence>
<feature type="domain" description="Peptidoglycan binding-like" evidence="1">
    <location>
        <begin position="214"/>
        <end position="268"/>
    </location>
</feature>
<dbReference type="PANTHER" id="PTHR34408">
    <property type="entry name" value="FAMILY PROTEIN, PUTATIVE-RELATED"/>
    <property type="match status" value="1"/>
</dbReference>
<dbReference type="Gene3D" id="1.10.101.10">
    <property type="entry name" value="PGBD-like superfamily/PGBD"/>
    <property type="match status" value="1"/>
</dbReference>
<dbReference type="InterPro" id="IPR036366">
    <property type="entry name" value="PGBDSf"/>
</dbReference>
<accession>A0A552U9X6</accession>
<dbReference type="Pfam" id="PF01471">
    <property type="entry name" value="PG_binding_1"/>
    <property type="match status" value="1"/>
</dbReference>
<dbReference type="RefSeq" id="WP_144335189.1">
    <property type="nucleotide sequence ID" value="NZ_VJWA01000002.1"/>
</dbReference>
<sequence>MLTADQAMALFPRAAPEHRAALVTRGPTLFERSGIKGTRLHFLLAQLGHESGGLTIVGENLNYSAQRLVAVFPRRFPTVAAAQPFAHNPEKLANQIYGGRLGNGPPASGDGFRYRGRGYIQITGRHNYRDIGRVAAVPIDEDPDRAAHADHALEIACGFWTARGLNAIADTGDFTACTRRINGGTIGIEDRRAWLDKVIRVLALPPAPKQVTAETIVLVQRALQRLGFSGIGAADGDAGPRTLAAVSEYRRRKGMPAGTIDEALLKALNIPV</sequence>
<dbReference type="AlphaFoldDB" id="A0A552U9X6"/>
<name>A0A552U9X6_9SPHN</name>
<proteinExistence type="predicted"/>
<evidence type="ECO:0000313" key="3">
    <source>
        <dbReference type="Proteomes" id="UP000317894"/>
    </source>
</evidence>
<protein>
    <submittedName>
        <fullName evidence="2">Glycoside hydrolase family 19 protein</fullName>
    </submittedName>
</protein>
<keyword evidence="3" id="KW-1185">Reference proteome</keyword>
<dbReference type="Gene3D" id="1.10.530.10">
    <property type="match status" value="1"/>
</dbReference>
<dbReference type="OrthoDB" id="3078754at2"/>
<dbReference type="PANTHER" id="PTHR34408:SF1">
    <property type="entry name" value="GLYCOSYL HYDROLASE FAMILY 19 DOMAIN-CONTAINING PROTEIN HI_1415"/>
    <property type="match status" value="1"/>
</dbReference>